<dbReference type="RefSeq" id="WP_085785968.1">
    <property type="nucleotide sequence ID" value="NZ_CP019937.1"/>
</dbReference>
<dbReference type="EMBL" id="CP019937">
    <property type="protein sequence ID" value="ARO14411.1"/>
    <property type="molecule type" value="Genomic_DNA"/>
</dbReference>
<gene>
    <name evidence="1" type="ORF">BVG79_01065</name>
</gene>
<dbReference type="Proteomes" id="UP000242447">
    <property type="component" value="Chromosome"/>
</dbReference>
<name>A0A1W6NZ15_9RHOB</name>
<dbReference type="AlphaFoldDB" id="A0A1W6NZ15"/>
<accession>A0A1W6NZ15</accession>
<dbReference type="STRING" id="92947.BVG79_01065"/>
<proteinExistence type="predicted"/>
<sequence>MIHRYIKAGEIAQTIANEAHLVKMMDGLPNGYATMAKASIDDAFHRLATTLGYKVEAIGAPALVAAE</sequence>
<reference evidence="1 2" key="1">
    <citation type="submission" date="2017-02" db="EMBL/GenBank/DDBJ databases">
        <title>Ketogulonicigenium robustum SPU B003 Genome sequencing and assembly.</title>
        <authorList>
            <person name="Li Y."/>
            <person name="Liu L."/>
            <person name="Wang C."/>
            <person name="Zhang M."/>
            <person name="Zhang T."/>
            <person name="Zhang Y."/>
        </authorList>
    </citation>
    <scope>NUCLEOTIDE SEQUENCE [LARGE SCALE GENOMIC DNA]</scope>
    <source>
        <strain evidence="1 2">SPU_B003</strain>
    </source>
</reference>
<dbReference type="KEGG" id="kro:BVG79_01065"/>
<evidence type="ECO:0000313" key="1">
    <source>
        <dbReference type="EMBL" id="ARO14411.1"/>
    </source>
</evidence>
<evidence type="ECO:0000313" key="2">
    <source>
        <dbReference type="Proteomes" id="UP000242447"/>
    </source>
</evidence>
<organism evidence="1 2">
    <name type="scientific">Ketogulonicigenium robustum</name>
    <dbReference type="NCBI Taxonomy" id="92947"/>
    <lineage>
        <taxon>Bacteria</taxon>
        <taxon>Pseudomonadati</taxon>
        <taxon>Pseudomonadota</taxon>
        <taxon>Alphaproteobacteria</taxon>
        <taxon>Rhodobacterales</taxon>
        <taxon>Roseobacteraceae</taxon>
        <taxon>Ketogulonicigenium</taxon>
    </lineage>
</organism>
<protein>
    <submittedName>
        <fullName evidence="1">Uncharacterized protein</fullName>
    </submittedName>
</protein>
<keyword evidence="2" id="KW-1185">Reference proteome</keyword>